<dbReference type="RefSeq" id="WP_306726749.1">
    <property type="nucleotide sequence ID" value="NZ_JAVDDT010000001.1"/>
</dbReference>
<accession>A0ABU0W2L9</accession>
<proteinExistence type="predicted"/>
<dbReference type="EMBL" id="JAVDDT010000001">
    <property type="protein sequence ID" value="MDQ2068266.1"/>
    <property type="molecule type" value="Genomic_DNA"/>
</dbReference>
<keyword evidence="3" id="KW-1185">Reference proteome</keyword>
<evidence type="ECO:0000256" key="1">
    <source>
        <dbReference type="SAM" id="SignalP"/>
    </source>
</evidence>
<organism evidence="2 3">
    <name type="scientific">Natronospira bacteriovora</name>
    <dbReference type="NCBI Taxonomy" id="3069753"/>
    <lineage>
        <taxon>Bacteria</taxon>
        <taxon>Pseudomonadati</taxon>
        <taxon>Pseudomonadota</taxon>
        <taxon>Gammaproteobacteria</taxon>
        <taxon>Natronospirales</taxon>
        <taxon>Natronospiraceae</taxon>
        <taxon>Natronospira</taxon>
    </lineage>
</organism>
<evidence type="ECO:0000313" key="2">
    <source>
        <dbReference type="EMBL" id="MDQ2068266.1"/>
    </source>
</evidence>
<comment type="caution">
    <text evidence="2">The sequence shown here is derived from an EMBL/GenBank/DDBJ whole genome shotgun (WGS) entry which is preliminary data.</text>
</comment>
<reference evidence="2 3" key="1">
    <citation type="submission" date="2023-08" db="EMBL/GenBank/DDBJ databases">
        <title>Whole-genome sequencing of halo(alkali)philic microorganisms from hypersaline lakes.</title>
        <authorList>
            <person name="Sorokin D.Y."/>
            <person name="Abbas B."/>
            <person name="Merkel A.Y."/>
        </authorList>
    </citation>
    <scope>NUCLEOTIDE SEQUENCE [LARGE SCALE GENOMIC DNA]</scope>
    <source>
        <strain evidence="2 3">AB-CW4</strain>
    </source>
</reference>
<protein>
    <recommendedName>
        <fullName evidence="4">Phosphodiesterase</fullName>
    </recommendedName>
</protein>
<evidence type="ECO:0008006" key="4">
    <source>
        <dbReference type="Google" id="ProtNLM"/>
    </source>
</evidence>
<feature type="chain" id="PRO_5046117165" description="Phosphodiesterase" evidence="1">
    <location>
        <begin position="25"/>
        <end position="101"/>
    </location>
</feature>
<keyword evidence="1" id="KW-0732">Signal</keyword>
<dbReference type="Proteomes" id="UP001239019">
    <property type="component" value="Unassembled WGS sequence"/>
</dbReference>
<evidence type="ECO:0000313" key="3">
    <source>
        <dbReference type="Proteomes" id="UP001239019"/>
    </source>
</evidence>
<sequence length="101" mass="11402">MTSRLALLMVASIAAITVTTLAVAEPRPGGDRLRVEDPEQRSVAVPTRGMTMDNVRDVYGEPRDVRGPVGDPPITRWDYRDFSVYFEHHLVLHSVIRDDDR</sequence>
<gene>
    <name evidence="2" type="ORF">RBH19_00075</name>
</gene>
<name>A0ABU0W2L9_9GAMM</name>
<feature type="signal peptide" evidence="1">
    <location>
        <begin position="1"/>
        <end position="24"/>
    </location>
</feature>